<accession>A0A418SGC1</accession>
<dbReference type="OrthoDB" id="280897at2"/>
<protein>
    <submittedName>
        <fullName evidence="1">Uncharacterized protein</fullName>
    </submittedName>
</protein>
<dbReference type="PROSITE" id="PS51318">
    <property type="entry name" value="TAT"/>
    <property type="match status" value="1"/>
</dbReference>
<dbReference type="KEGG" id="palw:PSAL_028930"/>
<evidence type="ECO:0000313" key="1">
    <source>
        <dbReference type="EMBL" id="QPM91638.1"/>
    </source>
</evidence>
<dbReference type="RefSeq" id="WP_147407631.1">
    <property type="nucleotide sequence ID" value="NZ_CP060436.1"/>
</dbReference>
<dbReference type="AlphaFoldDB" id="A0A418SGC1"/>
<gene>
    <name evidence="1" type="ORF">PSAL_028930</name>
</gene>
<organism evidence="1 2">
    <name type="scientific">Pseudooceanicola algae</name>
    <dbReference type="NCBI Taxonomy" id="1537215"/>
    <lineage>
        <taxon>Bacteria</taxon>
        <taxon>Pseudomonadati</taxon>
        <taxon>Pseudomonadota</taxon>
        <taxon>Alphaproteobacteria</taxon>
        <taxon>Rhodobacterales</taxon>
        <taxon>Paracoccaceae</taxon>
        <taxon>Pseudooceanicola</taxon>
    </lineage>
</organism>
<sequence length="416" mass="45008">MTIPISTGRTGIARRPAGSRAAAAVLLLTAASLALPQGPAQAQDATGDMACVGNGWFDKSDADFAADCAAMAFGDSLADRETLAWMFFARVNRMIADTANGGMSGTDQAPLWMSWPSDPDTFDTRMPFDFGAGADHAMQPSAEKKDILAGRVSTEDPDGANEQVTRNKISYDYLVDNGLTTKRDLASFFTDNEYVDMPVGSIELKASWLQVTPGSPVPEGALTFTFDSGEYWWRGLHIMVKMQSLSDPSQVFYSEDPSWFWTTFEFNDNPGVAEVRDALITQRAPLSSDEIAAILRAAGLGDAGLQAYAPNGTQIRFTENGEGTVPVILGHTDMEDFAGSPNTAQPTYWTRFEASCHSCHATAAYNPTSAEFFPFSVPTGALHPGYNMADKAGVTHYLGQGYKSLDFMWPIAFQTH</sequence>
<reference evidence="1 2" key="1">
    <citation type="submission" date="2020-08" db="EMBL/GenBank/DDBJ databases">
        <title>Genome sequence of Rhodobacteraceae bacterium Lw-13e.</title>
        <authorList>
            <person name="Poehlein A."/>
            <person name="Wolter L."/>
            <person name="Daniel R."/>
            <person name="Brinkhoff T."/>
        </authorList>
    </citation>
    <scope>NUCLEOTIDE SEQUENCE [LARGE SCALE GENOMIC DNA]</scope>
    <source>
        <strain evidence="1 2">Lw-13e</strain>
    </source>
</reference>
<keyword evidence="2" id="KW-1185">Reference proteome</keyword>
<dbReference type="Proteomes" id="UP000283786">
    <property type="component" value="Chromosome"/>
</dbReference>
<proteinExistence type="predicted"/>
<dbReference type="EMBL" id="CP060436">
    <property type="protein sequence ID" value="QPM91638.1"/>
    <property type="molecule type" value="Genomic_DNA"/>
</dbReference>
<evidence type="ECO:0000313" key="2">
    <source>
        <dbReference type="Proteomes" id="UP000283786"/>
    </source>
</evidence>
<dbReference type="InterPro" id="IPR006311">
    <property type="entry name" value="TAT_signal"/>
</dbReference>
<name>A0A418SGC1_9RHOB</name>